<dbReference type="SUPFAM" id="SSF55874">
    <property type="entry name" value="ATPase domain of HSP90 chaperone/DNA topoisomerase II/histidine kinase"/>
    <property type="match status" value="1"/>
</dbReference>
<dbReference type="InterPro" id="IPR050980">
    <property type="entry name" value="2C_sensor_his_kinase"/>
</dbReference>
<dbReference type="InterPro" id="IPR011006">
    <property type="entry name" value="CheY-like_superfamily"/>
</dbReference>
<dbReference type="PANTHER" id="PTHR44936:SF10">
    <property type="entry name" value="SENSOR PROTEIN RSTB"/>
    <property type="match status" value="1"/>
</dbReference>
<dbReference type="EC" id="2.7.13.3" evidence="3"/>
<evidence type="ECO:0000256" key="7">
    <source>
        <dbReference type="ARBA" id="ARBA00022741"/>
    </source>
</evidence>
<dbReference type="SUPFAM" id="SSF52172">
    <property type="entry name" value="CheY-like"/>
    <property type="match status" value="1"/>
</dbReference>
<evidence type="ECO:0000256" key="10">
    <source>
        <dbReference type="PROSITE-ProRule" id="PRU00169"/>
    </source>
</evidence>
<evidence type="ECO:0000256" key="3">
    <source>
        <dbReference type="ARBA" id="ARBA00012438"/>
    </source>
</evidence>
<dbReference type="Gene3D" id="1.10.287.130">
    <property type="match status" value="1"/>
</dbReference>
<dbReference type="PANTHER" id="PTHR44936">
    <property type="entry name" value="SENSOR PROTEIN CREC"/>
    <property type="match status" value="1"/>
</dbReference>
<keyword evidence="5" id="KW-0597">Phosphoprotein</keyword>
<dbReference type="EMBL" id="CP001998">
    <property type="protein sequence ID" value="ADE55417.1"/>
    <property type="molecule type" value="Genomic_DNA"/>
</dbReference>
<dbReference type="SUPFAM" id="SSF47384">
    <property type="entry name" value="Homodimeric domain of signal transducing histidine kinase"/>
    <property type="match status" value="1"/>
</dbReference>
<dbReference type="eggNOG" id="COG5000">
    <property type="taxonomic scope" value="Bacteria"/>
</dbReference>
<dbReference type="InterPro" id="IPR001789">
    <property type="entry name" value="Sig_transdc_resp-reg_receiver"/>
</dbReference>
<dbReference type="AlphaFoldDB" id="D5ENE1"/>
<dbReference type="InterPro" id="IPR003661">
    <property type="entry name" value="HisK_dim/P_dom"/>
</dbReference>
<evidence type="ECO:0000259" key="11">
    <source>
        <dbReference type="PROSITE" id="PS50109"/>
    </source>
</evidence>
<dbReference type="Pfam" id="PF01590">
    <property type="entry name" value="GAF"/>
    <property type="match status" value="1"/>
</dbReference>
<dbReference type="Pfam" id="PF02518">
    <property type="entry name" value="HATPase_c"/>
    <property type="match status" value="1"/>
</dbReference>
<protein>
    <recommendedName>
        <fullName evidence="3">histidine kinase</fullName>
        <ecNumber evidence="3">2.7.13.3</ecNumber>
    </recommendedName>
</protein>
<evidence type="ECO:0000256" key="8">
    <source>
        <dbReference type="ARBA" id="ARBA00022777"/>
    </source>
</evidence>
<dbReference type="SMART" id="SM00387">
    <property type="entry name" value="HATPase_c"/>
    <property type="match status" value="1"/>
</dbReference>
<dbReference type="HOGENOM" id="CLU_410899_0_0_0"/>
<dbReference type="GO" id="GO:0005524">
    <property type="term" value="F:ATP binding"/>
    <property type="evidence" value="ECO:0007669"/>
    <property type="project" value="UniProtKB-KW"/>
</dbReference>
<accession>D5ENE1</accession>
<organism evidence="13 14">
    <name type="scientific">Coraliomargarita akajimensis (strain DSM 45221 / IAM 15411 / JCM 23193 / KCTC 12865 / 04OKA010-24)</name>
    <dbReference type="NCBI Taxonomy" id="583355"/>
    <lineage>
        <taxon>Bacteria</taxon>
        <taxon>Pseudomonadati</taxon>
        <taxon>Verrucomicrobiota</taxon>
        <taxon>Opitutia</taxon>
        <taxon>Puniceicoccales</taxon>
        <taxon>Coraliomargaritaceae</taxon>
        <taxon>Coraliomargarita</taxon>
    </lineage>
</organism>
<evidence type="ECO:0000256" key="9">
    <source>
        <dbReference type="ARBA" id="ARBA00022840"/>
    </source>
</evidence>
<keyword evidence="7" id="KW-0547">Nucleotide-binding</keyword>
<dbReference type="GO" id="GO:0000155">
    <property type="term" value="F:phosphorelay sensor kinase activity"/>
    <property type="evidence" value="ECO:0007669"/>
    <property type="project" value="InterPro"/>
</dbReference>
<feature type="domain" description="Response regulatory" evidence="12">
    <location>
        <begin position="3"/>
        <end position="117"/>
    </location>
</feature>
<dbReference type="CDD" id="cd00082">
    <property type="entry name" value="HisKA"/>
    <property type="match status" value="1"/>
</dbReference>
<dbReference type="STRING" id="583355.Caka_2401"/>
<dbReference type="Gene3D" id="3.30.450.20">
    <property type="entry name" value="PAS domain"/>
    <property type="match status" value="1"/>
</dbReference>
<evidence type="ECO:0000259" key="12">
    <source>
        <dbReference type="PROSITE" id="PS50110"/>
    </source>
</evidence>
<dbReference type="InterPro" id="IPR003018">
    <property type="entry name" value="GAF"/>
</dbReference>
<evidence type="ECO:0000256" key="6">
    <source>
        <dbReference type="ARBA" id="ARBA00022679"/>
    </source>
</evidence>
<dbReference type="PROSITE" id="PS50110">
    <property type="entry name" value="RESPONSE_REGULATORY"/>
    <property type="match status" value="1"/>
</dbReference>
<comment type="subcellular location">
    <subcellularLocation>
        <location evidence="2">Cell membrane</location>
        <topology evidence="2">Multi-pass membrane protein</topology>
    </subcellularLocation>
</comment>
<comment type="catalytic activity">
    <reaction evidence="1">
        <text>ATP + protein L-histidine = ADP + protein N-phospho-L-histidine.</text>
        <dbReference type="EC" id="2.7.13.3"/>
    </reaction>
</comment>
<dbReference type="InterPro" id="IPR004358">
    <property type="entry name" value="Sig_transdc_His_kin-like_C"/>
</dbReference>
<dbReference type="InterPro" id="IPR003594">
    <property type="entry name" value="HATPase_dom"/>
</dbReference>
<evidence type="ECO:0000256" key="4">
    <source>
        <dbReference type="ARBA" id="ARBA00022475"/>
    </source>
</evidence>
<dbReference type="Gene3D" id="3.30.565.10">
    <property type="entry name" value="Histidine kinase-like ATPase, C-terminal domain"/>
    <property type="match status" value="1"/>
</dbReference>
<dbReference type="Gene3D" id="3.40.50.2300">
    <property type="match status" value="1"/>
</dbReference>
<dbReference type="eggNOG" id="COG0745">
    <property type="taxonomic scope" value="Bacteria"/>
</dbReference>
<comment type="caution">
    <text evidence="10">Lacks conserved residue(s) required for the propagation of feature annotation.</text>
</comment>
<dbReference type="RefSeq" id="WP_013044139.1">
    <property type="nucleotide sequence ID" value="NC_014008.1"/>
</dbReference>
<evidence type="ECO:0000256" key="1">
    <source>
        <dbReference type="ARBA" id="ARBA00000085"/>
    </source>
</evidence>
<reference evidence="13 14" key="1">
    <citation type="journal article" date="2010" name="Stand. Genomic Sci.">
        <title>Complete genome sequence of Coraliomargarita akajimensis type strain (04OKA010-24).</title>
        <authorList>
            <person name="Mavromatis K."/>
            <person name="Abt B."/>
            <person name="Brambilla E."/>
            <person name="Lapidus A."/>
            <person name="Copeland A."/>
            <person name="Deshpande S."/>
            <person name="Nolan M."/>
            <person name="Lucas S."/>
            <person name="Tice H."/>
            <person name="Cheng J.F."/>
            <person name="Han C."/>
            <person name="Detter J.C."/>
            <person name="Woyke T."/>
            <person name="Goodwin L."/>
            <person name="Pitluck S."/>
            <person name="Held B."/>
            <person name="Brettin T."/>
            <person name="Tapia R."/>
            <person name="Ivanova N."/>
            <person name="Mikhailova N."/>
            <person name="Pati A."/>
            <person name="Liolios K."/>
            <person name="Chen A."/>
            <person name="Palaniappan K."/>
            <person name="Land M."/>
            <person name="Hauser L."/>
            <person name="Chang Y.J."/>
            <person name="Jeffries C.D."/>
            <person name="Rohde M."/>
            <person name="Goker M."/>
            <person name="Bristow J."/>
            <person name="Eisen J.A."/>
            <person name="Markowitz V."/>
            <person name="Hugenholtz P."/>
            <person name="Klenk H.P."/>
            <person name="Kyrpides N.C."/>
        </authorList>
    </citation>
    <scope>NUCLEOTIDE SEQUENCE [LARGE SCALE GENOMIC DNA]</scope>
    <source>
        <strain evidence="14">DSM 45221 / IAM 15411 / JCM 23193 / KCTC 12865</strain>
    </source>
</reference>
<dbReference type="InterPro" id="IPR036890">
    <property type="entry name" value="HATPase_C_sf"/>
</dbReference>
<gene>
    <name evidence="13" type="ordered locus">Caka_2401</name>
</gene>
<evidence type="ECO:0000256" key="5">
    <source>
        <dbReference type="ARBA" id="ARBA00022553"/>
    </source>
</evidence>
<dbReference type="KEGG" id="caa:Caka_2401"/>
<dbReference type="InterPro" id="IPR005467">
    <property type="entry name" value="His_kinase_dom"/>
</dbReference>
<keyword evidence="8 13" id="KW-0418">Kinase</keyword>
<keyword evidence="9" id="KW-0067">ATP-binding</keyword>
<proteinExistence type="predicted"/>
<sequence>MTHLLLITNDKEVPFCLRDVLLGSEIRTIIREHSQDSLDTVRRGAFDIAIVYANEEDSHWLEEIVKLRTASSELFMIAITPDYHEHTEANAFENGANLYFSEPVPAQTLSRLIKQQSAQGTSANAPSEYTPHPIQQHSGIDSTSFALKALRDFSNILSYSLDAKALTEQFIFKLREHIRFSRIGIFLENPAKQSFVKHHTPKHLSCATSLGLPADLVECFQLSRDVGIGKTLTEHPRVLDMRQLGASSQDGLIRKEFGILGCHLALPISDRERTLGVAVLSGPVTERDFSRDELELLYLLLEELGLAIRNSRLHTELANHDQLIENVLRSMSSGAIAISENLEILYANQTAYNFLNLSSSERSPMQWPDLPPQIAAPVHKAVTQGDMPPPFQITSPTNQHVYRISIIPLSQYAESSLLPRPVMLMLEDFTAIEASKAHELQSSRDELISLIAERFAHEIRNSLVPLSTHAQLLDRKIDNPAFQQSLKKALLSETKRIKRFSEQMLYIAQDTITAPGEFTPSKALEDSFKRAKEQLGYDDAKLELLDHAAAATLYGNVEALGYALEELFLNALQSSPGAPLVTAQISQSDQGSITIKLRDTGVGFPPEVANKAVEAFYTTRNTGIGLGLSIAKKIVEQHEGKLDILNKKQDDWDIALKLPIAQTISTNG</sequence>
<dbReference type="GO" id="GO:0005886">
    <property type="term" value="C:plasma membrane"/>
    <property type="evidence" value="ECO:0007669"/>
    <property type="project" value="UniProtKB-SubCell"/>
</dbReference>
<dbReference type="PRINTS" id="PR00344">
    <property type="entry name" value="BCTRLSENSOR"/>
</dbReference>
<dbReference type="InterPro" id="IPR036097">
    <property type="entry name" value="HisK_dim/P_sf"/>
</dbReference>
<keyword evidence="14" id="KW-1185">Reference proteome</keyword>
<evidence type="ECO:0000313" key="13">
    <source>
        <dbReference type="EMBL" id="ADE55417.1"/>
    </source>
</evidence>
<dbReference type="InterPro" id="IPR029016">
    <property type="entry name" value="GAF-like_dom_sf"/>
</dbReference>
<name>D5ENE1_CORAD</name>
<dbReference type="Proteomes" id="UP000000925">
    <property type="component" value="Chromosome"/>
</dbReference>
<keyword evidence="6" id="KW-0808">Transferase</keyword>
<keyword evidence="4" id="KW-0472">Membrane</keyword>
<dbReference type="OrthoDB" id="182424at2"/>
<dbReference type="PROSITE" id="PS50109">
    <property type="entry name" value="HIS_KIN"/>
    <property type="match status" value="1"/>
</dbReference>
<feature type="domain" description="Histidine kinase" evidence="11">
    <location>
        <begin position="454"/>
        <end position="662"/>
    </location>
</feature>
<dbReference type="Gene3D" id="3.30.450.40">
    <property type="match status" value="1"/>
</dbReference>
<dbReference type="SUPFAM" id="SSF55781">
    <property type="entry name" value="GAF domain-like"/>
    <property type="match status" value="1"/>
</dbReference>
<evidence type="ECO:0000313" key="14">
    <source>
        <dbReference type="Proteomes" id="UP000000925"/>
    </source>
</evidence>
<evidence type="ECO:0000256" key="2">
    <source>
        <dbReference type="ARBA" id="ARBA00004651"/>
    </source>
</evidence>
<keyword evidence="4" id="KW-1003">Cell membrane</keyword>